<dbReference type="InterPro" id="IPR002656">
    <property type="entry name" value="Acyl_transf_3_dom"/>
</dbReference>
<reference evidence="10 11" key="1">
    <citation type="journal article" date="2009" name="Stand. Genomic Sci.">
        <title>Complete genome sequence of Brachybacterium faecium type strain (Schefferle 6-10).</title>
        <authorList>
            <person name="Lapidus A."/>
            <person name="Pukall R."/>
            <person name="Labuttii K."/>
            <person name="Copeland A."/>
            <person name="Del Rio T.G."/>
            <person name="Nolan M."/>
            <person name="Chen F."/>
            <person name="Lucas S."/>
            <person name="Tice H."/>
            <person name="Cheng J.F."/>
            <person name="Bruce D."/>
            <person name="Goodwin L."/>
            <person name="Pitluck S."/>
            <person name="Rohde M."/>
            <person name="Goker M."/>
            <person name="Pati A."/>
            <person name="Ivanova N."/>
            <person name="Mavrommatis K."/>
            <person name="Chen A."/>
            <person name="Palaniappan K."/>
            <person name="D'haeseleer P."/>
            <person name="Chain P."/>
            <person name="Bristow J."/>
            <person name="Eisen J.A."/>
            <person name="Markowitz V."/>
            <person name="Hugenholtz P."/>
            <person name="Kyrpides N.C."/>
            <person name="Klenk H.P."/>
        </authorList>
    </citation>
    <scope>NUCLEOTIDE SEQUENCE [LARGE SCALE GENOMIC DNA]</scope>
    <source>
        <strain evidence="11">ATCC 43885 / DSM 4810 / JCM 11609 / LMG 19847 / NBRC 14762 / NCIMB 9860 / 6-10</strain>
    </source>
</reference>
<feature type="domain" description="Acyltransferase 3" evidence="9">
    <location>
        <begin position="14"/>
        <end position="300"/>
    </location>
</feature>
<sequence length="360" mass="40159">MPRMTVLTAQARMTWMDEVRGTAILLLLLWHASAVPDFFGMPMPEFIRSANAFFLPFRMPTLMLLSGMLLARSMRKPLPRYLAGKLAMVVWPYLVWALIAKLTFLEQPGLPWWHWRAWYATSYLWFLFFIAVYFAAAPLLRRLPAWAPVVLATATGALLPADSMEQRMAYFAIFFFAGHWLAMHPETIQRFARPRTVALLTIPAVGFGAASVLFPEQLQFLIWGAPLSIAGSLVLIGIYSAGSRSSAPRRCLEFLGRSSLIFYVSHFPAMALISFSPLGDSSAILLASVNLFVSLLVGTLLSRWKTTQPICWLFQPPERATSAAESLVALLLPTRSHASREDAAPPRGTAEMGDHPRVSE</sequence>
<evidence type="ECO:0000256" key="8">
    <source>
        <dbReference type="SAM" id="Phobius"/>
    </source>
</evidence>
<feature type="transmembrane region" description="Helical" evidence="8">
    <location>
        <begin position="117"/>
        <end position="136"/>
    </location>
</feature>
<keyword evidence="11" id="KW-1185">Reference proteome</keyword>
<dbReference type="STRING" id="446465.Bfae_02910"/>
<proteinExistence type="inferred from homology"/>
<keyword evidence="3" id="KW-1003">Cell membrane</keyword>
<dbReference type="PANTHER" id="PTHR40074:SF4">
    <property type="entry name" value="INNER MEMBRANE PROTEIN YCFT"/>
    <property type="match status" value="1"/>
</dbReference>
<evidence type="ECO:0000256" key="5">
    <source>
        <dbReference type="ARBA" id="ARBA00022989"/>
    </source>
</evidence>
<feature type="transmembrane region" description="Helical" evidence="8">
    <location>
        <begin position="220"/>
        <end position="242"/>
    </location>
</feature>
<keyword evidence="5 8" id="KW-1133">Transmembrane helix</keyword>
<feature type="transmembrane region" description="Helical" evidence="8">
    <location>
        <begin position="143"/>
        <end position="161"/>
    </location>
</feature>
<evidence type="ECO:0000313" key="11">
    <source>
        <dbReference type="Proteomes" id="UP000001919"/>
    </source>
</evidence>
<dbReference type="OrthoDB" id="3265718at2"/>
<dbReference type="Pfam" id="PF01757">
    <property type="entry name" value="Acyl_transf_3"/>
    <property type="match status" value="1"/>
</dbReference>
<dbReference type="KEGG" id="bfa:Bfae_02910"/>
<feature type="transmembrane region" description="Helical" evidence="8">
    <location>
        <begin position="196"/>
        <end position="214"/>
    </location>
</feature>
<feature type="transmembrane region" description="Helical" evidence="8">
    <location>
        <begin position="281"/>
        <end position="301"/>
    </location>
</feature>
<evidence type="ECO:0000256" key="3">
    <source>
        <dbReference type="ARBA" id="ARBA00022475"/>
    </source>
</evidence>
<evidence type="ECO:0000256" key="4">
    <source>
        <dbReference type="ARBA" id="ARBA00022692"/>
    </source>
</evidence>
<dbReference type="eggNOG" id="COG4763">
    <property type="taxonomic scope" value="Bacteria"/>
</dbReference>
<keyword evidence="6 8" id="KW-0472">Membrane</keyword>
<feature type="transmembrane region" description="Helical" evidence="8">
    <location>
        <begin position="82"/>
        <end position="105"/>
    </location>
</feature>
<dbReference type="GO" id="GO:0009246">
    <property type="term" value="P:enterobacterial common antigen biosynthetic process"/>
    <property type="evidence" value="ECO:0007669"/>
    <property type="project" value="TreeGrafter"/>
</dbReference>
<dbReference type="HOGENOM" id="CLU_823266_0_0_11"/>
<feature type="transmembrane region" description="Helical" evidence="8">
    <location>
        <begin position="50"/>
        <end position="70"/>
    </location>
</feature>
<comment type="similarity">
    <text evidence="2">Belongs to the acyltransferase 3 family.</text>
</comment>
<protein>
    <submittedName>
        <fullName evidence="10">Predicted membrane protein</fullName>
    </submittedName>
</protein>
<evidence type="ECO:0000256" key="7">
    <source>
        <dbReference type="SAM" id="MobiDB-lite"/>
    </source>
</evidence>
<name>C7MGH6_BRAFD</name>
<dbReference type="AlphaFoldDB" id="C7MGH6"/>
<evidence type="ECO:0000256" key="6">
    <source>
        <dbReference type="ARBA" id="ARBA00023136"/>
    </source>
</evidence>
<dbReference type="PANTHER" id="PTHR40074">
    <property type="entry name" value="O-ACETYLTRANSFERASE WECH"/>
    <property type="match status" value="1"/>
</dbReference>
<evidence type="ECO:0000256" key="1">
    <source>
        <dbReference type="ARBA" id="ARBA00004651"/>
    </source>
</evidence>
<evidence type="ECO:0000256" key="2">
    <source>
        <dbReference type="ARBA" id="ARBA00007400"/>
    </source>
</evidence>
<gene>
    <name evidence="10" type="ordered locus">Bfae_02910</name>
</gene>
<dbReference type="Proteomes" id="UP000001919">
    <property type="component" value="Chromosome"/>
</dbReference>
<feature type="region of interest" description="Disordered" evidence="7">
    <location>
        <begin position="337"/>
        <end position="360"/>
    </location>
</feature>
<keyword evidence="4 8" id="KW-0812">Transmembrane</keyword>
<dbReference type="GO" id="GO:0005886">
    <property type="term" value="C:plasma membrane"/>
    <property type="evidence" value="ECO:0007669"/>
    <property type="project" value="UniProtKB-SubCell"/>
</dbReference>
<evidence type="ECO:0000313" key="10">
    <source>
        <dbReference type="EMBL" id="ACU84167.1"/>
    </source>
</evidence>
<feature type="transmembrane region" description="Helical" evidence="8">
    <location>
        <begin position="167"/>
        <end position="184"/>
    </location>
</feature>
<dbReference type="EMBL" id="CP001643">
    <property type="protein sequence ID" value="ACU84167.1"/>
    <property type="molecule type" value="Genomic_DNA"/>
</dbReference>
<organism evidence="10 11">
    <name type="scientific">Brachybacterium faecium (strain ATCC 43885 / DSM 4810 / JCM 11609 / LMG 19847 / NBRC 14762 / NCIMB 9860 / 6-10)</name>
    <dbReference type="NCBI Taxonomy" id="446465"/>
    <lineage>
        <taxon>Bacteria</taxon>
        <taxon>Bacillati</taxon>
        <taxon>Actinomycetota</taxon>
        <taxon>Actinomycetes</taxon>
        <taxon>Micrococcales</taxon>
        <taxon>Dermabacteraceae</taxon>
        <taxon>Brachybacterium</taxon>
    </lineage>
</organism>
<accession>C7MGH6</accession>
<evidence type="ECO:0000259" key="9">
    <source>
        <dbReference type="Pfam" id="PF01757"/>
    </source>
</evidence>
<dbReference type="GO" id="GO:0016413">
    <property type="term" value="F:O-acetyltransferase activity"/>
    <property type="evidence" value="ECO:0007669"/>
    <property type="project" value="TreeGrafter"/>
</dbReference>
<comment type="subcellular location">
    <subcellularLocation>
        <location evidence="1">Cell membrane</location>
        <topology evidence="1">Multi-pass membrane protein</topology>
    </subcellularLocation>
</comment>
<feature type="transmembrane region" description="Helical" evidence="8">
    <location>
        <begin position="254"/>
        <end position="275"/>
    </location>
</feature>